<dbReference type="InterPro" id="IPR002213">
    <property type="entry name" value="UDP_glucos_trans"/>
</dbReference>
<keyword evidence="4" id="KW-0808">Transferase</keyword>
<evidence type="ECO:0000256" key="1">
    <source>
        <dbReference type="SAM" id="Coils"/>
    </source>
</evidence>
<evidence type="ECO:0000259" key="2">
    <source>
        <dbReference type="Pfam" id="PF03033"/>
    </source>
</evidence>
<feature type="coiled-coil region" evidence="1">
    <location>
        <begin position="353"/>
        <end position="387"/>
    </location>
</feature>
<name>A0A645AWT7_9ZZZZ</name>
<dbReference type="CDD" id="cd03784">
    <property type="entry name" value="GT1_Gtf-like"/>
    <property type="match status" value="1"/>
</dbReference>
<reference evidence="4" key="1">
    <citation type="submission" date="2019-08" db="EMBL/GenBank/DDBJ databases">
        <authorList>
            <person name="Kucharzyk K."/>
            <person name="Murdoch R.W."/>
            <person name="Higgins S."/>
            <person name="Loffler F."/>
        </authorList>
    </citation>
    <scope>NUCLEOTIDE SEQUENCE</scope>
</reference>
<dbReference type="Pfam" id="PF03033">
    <property type="entry name" value="Glyco_transf_28"/>
    <property type="match status" value="1"/>
</dbReference>
<dbReference type="AlphaFoldDB" id="A0A645AWT7"/>
<protein>
    <submittedName>
        <fullName evidence="4">O-mycaminosyltylonolide 6-deoxyallosyltransferase</fullName>
        <ecNumber evidence="4">2.4.1.317</ecNumber>
    </submittedName>
</protein>
<dbReference type="Gene3D" id="3.40.50.2000">
    <property type="entry name" value="Glycogen Phosphorylase B"/>
    <property type="match status" value="2"/>
</dbReference>
<dbReference type="EC" id="2.4.1.317" evidence="4"/>
<keyword evidence="1" id="KW-0175">Coiled coil</keyword>
<organism evidence="4">
    <name type="scientific">bioreactor metagenome</name>
    <dbReference type="NCBI Taxonomy" id="1076179"/>
    <lineage>
        <taxon>unclassified sequences</taxon>
        <taxon>metagenomes</taxon>
        <taxon>ecological metagenomes</taxon>
    </lineage>
</organism>
<sequence length="400" mass="45164">MNIVIFTMGTRGDVQPYIFLAEALNKAGHNTTIGTHPCWEQLVTNAKVAFVPIGPDINIEYEAAVIRGKTKNPMLSMLRTMQFVFRIIEQSSGDIYENCKQKDLVIVSHSQMGATEAEALNIKTVNITLHNEMIPEVYKPKTPLNRLFGALIDAQMVKPYNKIRKLYHLPKVKKVDQIMSPTLDIIPLSRYVAEQNPYWEKKHRIVGYWFSQDERFEPDEELLSFLRAGEKPIIVSLGAMAFESSQETEKLDIFVQAFQKTGMRAIIQGFDKTLADYRLPETMMRVGSVPHSWLFRQGFCVIHHCGFGTSAAAMLYGIPSIPVPHVLDQSAFADRLFKLGVGVKPIHASELSVERVTQAIEEMKSNYDELQARVSELSQKMQDEKGLETAVALIEADAGW</sequence>
<comment type="caution">
    <text evidence="4">The sequence shown here is derived from an EMBL/GenBank/DDBJ whole genome shotgun (WGS) entry which is preliminary data.</text>
</comment>
<dbReference type="EMBL" id="VSSQ01016175">
    <property type="protein sequence ID" value="MPM57256.1"/>
    <property type="molecule type" value="Genomic_DNA"/>
</dbReference>
<feature type="domain" description="Erythromycin biosynthesis protein CIII-like C-terminal" evidence="3">
    <location>
        <begin position="278"/>
        <end position="378"/>
    </location>
</feature>
<accession>A0A645AWT7</accession>
<dbReference type="GO" id="GO:0016758">
    <property type="term" value="F:hexosyltransferase activity"/>
    <property type="evidence" value="ECO:0007669"/>
    <property type="project" value="InterPro"/>
</dbReference>
<evidence type="ECO:0000313" key="4">
    <source>
        <dbReference type="EMBL" id="MPM57256.1"/>
    </source>
</evidence>
<proteinExistence type="predicted"/>
<dbReference type="SUPFAM" id="SSF53756">
    <property type="entry name" value="UDP-Glycosyltransferase/glycogen phosphorylase"/>
    <property type="match status" value="1"/>
</dbReference>
<dbReference type="PANTHER" id="PTHR48050">
    <property type="entry name" value="STEROL 3-BETA-GLUCOSYLTRANSFERASE"/>
    <property type="match status" value="1"/>
</dbReference>
<dbReference type="GO" id="GO:0008194">
    <property type="term" value="F:UDP-glycosyltransferase activity"/>
    <property type="evidence" value="ECO:0007669"/>
    <property type="project" value="InterPro"/>
</dbReference>
<gene>
    <name evidence="4" type="primary">tylN_1</name>
    <name evidence="4" type="ORF">SDC9_104078</name>
</gene>
<dbReference type="InterPro" id="IPR004276">
    <property type="entry name" value="GlycoTrans_28_N"/>
</dbReference>
<dbReference type="InterPro" id="IPR050426">
    <property type="entry name" value="Glycosyltransferase_28"/>
</dbReference>
<dbReference type="FunFam" id="3.40.50.2000:FF:000009">
    <property type="entry name" value="Sterol 3-beta-glucosyltransferase UGT80A2"/>
    <property type="match status" value="1"/>
</dbReference>
<evidence type="ECO:0000259" key="3">
    <source>
        <dbReference type="Pfam" id="PF06722"/>
    </source>
</evidence>
<feature type="domain" description="Glycosyltransferase family 28 N-terminal" evidence="2">
    <location>
        <begin position="3"/>
        <end position="89"/>
    </location>
</feature>
<dbReference type="Pfam" id="PF06722">
    <property type="entry name" value="EryCIII-like_C"/>
    <property type="match status" value="1"/>
</dbReference>
<dbReference type="GO" id="GO:0005975">
    <property type="term" value="P:carbohydrate metabolic process"/>
    <property type="evidence" value="ECO:0007669"/>
    <property type="project" value="InterPro"/>
</dbReference>
<dbReference type="PANTHER" id="PTHR48050:SF13">
    <property type="entry name" value="STEROL 3-BETA-GLUCOSYLTRANSFERASE UGT80A2"/>
    <property type="match status" value="1"/>
</dbReference>
<dbReference type="InterPro" id="IPR010610">
    <property type="entry name" value="EryCIII-like_C"/>
</dbReference>
<keyword evidence="4" id="KW-0328">Glycosyltransferase</keyword>